<evidence type="ECO:0000256" key="11">
    <source>
        <dbReference type="ARBA" id="ARBA00047944"/>
    </source>
</evidence>
<dbReference type="SUPFAM" id="SSF88697">
    <property type="entry name" value="PUA domain-like"/>
    <property type="match status" value="1"/>
</dbReference>
<dbReference type="Gene3D" id="2.40.240.20">
    <property type="entry name" value="Hypothetical PUA domain-like, domain 1"/>
    <property type="match status" value="1"/>
</dbReference>
<dbReference type="InterPro" id="IPR015947">
    <property type="entry name" value="PUA-like_sf"/>
</dbReference>
<dbReference type="CDD" id="cd18084">
    <property type="entry name" value="RsmE-like"/>
    <property type="match status" value="1"/>
</dbReference>
<dbReference type="GO" id="GO:0070042">
    <property type="term" value="F:rRNA (uridine-N3-)-methyltransferase activity"/>
    <property type="evidence" value="ECO:0007669"/>
    <property type="project" value="TreeGrafter"/>
</dbReference>
<gene>
    <name evidence="15" type="ORF">E7Y31_02495</name>
</gene>
<dbReference type="PANTHER" id="PTHR30027">
    <property type="entry name" value="RIBOSOMAL RNA SMALL SUBUNIT METHYLTRANSFERASE E"/>
    <property type="match status" value="1"/>
</dbReference>
<comment type="caution">
    <text evidence="15">The sequence shown here is derived from an EMBL/GenBank/DDBJ whole genome shotgun (WGS) entry which is preliminary data.</text>
</comment>
<dbReference type="GO" id="GO:0005737">
    <property type="term" value="C:cytoplasm"/>
    <property type="evidence" value="ECO:0007669"/>
    <property type="project" value="UniProtKB-SubCell"/>
</dbReference>
<evidence type="ECO:0000256" key="10">
    <source>
        <dbReference type="ARBA" id="ARBA00025699"/>
    </source>
</evidence>
<dbReference type="InterPro" id="IPR006700">
    <property type="entry name" value="RsmE"/>
</dbReference>
<comment type="function">
    <text evidence="10 12">Specifically methylates the N3 position of the uracil ring of uridine 1498 (m3U1498) in 16S rRNA. Acts on the fully assembled 30S ribosomal subunit.</text>
</comment>
<keyword evidence="8 12" id="KW-0808">Transferase</keyword>
<dbReference type="Pfam" id="PF20260">
    <property type="entry name" value="PUA_4"/>
    <property type="match status" value="1"/>
</dbReference>
<evidence type="ECO:0000256" key="2">
    <source>
        <dbReference type="ARBA" id="ARBA00005528"/>
    </source>
</evidence>
<dbReference type="EC" id="2.1.1.193" evidence="3 12"/>
<dbReference type="NCBIfam" id="TIGR00046">
    <property type="entry name" value="RsmE family RNA methyltransferase"/>
    <property type="match status" value="1"/>
</dbReference>
<dbReference type="EMBL" id="SSXH01000027">
    <property type="protein sequence ID" value="THJ75956.1"/>
    <property type="molecule type" value="Genomic_DNA"/>
</dbReference>
<dbReference type="PIRSF" id="PIRSF015601">
    <property type="entry name" value="MTase_slr0722"/>
    <property type="match status" value="1"/>
</dbReference>
<evidence type="ECO:0000256" key="8">
    <source>
        <dbReference type="ARBA" id="ARBA00022679"/>
    </source>
</evidence>
<dbReference type="RefSeq" id="WP_136446725.1">
    <property type="nucleotide sequence ID" value="NZ_SSXH01000027.1"/>
</dbReference>
<evidence type="ECO:0000256" key="6">
    <source>
        <dbReference type="ARBA" id="ARBA00022552"/>
    </source>
</evidence>
<evidence type="ECO:0000259" key="14">
    <source>
        <dbReference type="Pfam" id="PF20260"/>
    </source>
</evidence>
<dbReference type="InterPro" id="IPR046886">
    <property type="entry name" value="RsmE_MTase_dom"/>
</dbReference>
<evidence type="ECO:0000313" key="15">
    <source>
        <dbReference type="EMBL" id="THJ75956.1"/>
    </source>
</evidence>
<comment type="catalytic activity">
    <reaction evidence="11 12">
        <text>uridine(1498) in 16S rRNA + S-adenosyl-L-methionine = N(3)-methyluridine(1498) in 16S rRNA + S-adenosyl-L-homocysteine + H(+)</text>
        <dbReference type="Rhea" id="RHEA:42920"/>
        <dbReference type="Rhea" id="RHEA-COMP:10283"/>
        <dbReference type="Rhea" id="RHEA-COMP:10284"/>
        <dbReference type="ChEBI" id="CHEBI:15378"/>
        <dbReference type="ChEBI" id="CHEBI:57856"/>
        <dbReference type="ChEBI" id="CHEBI:59789"/>
        <dbReference type="ChEBI" id="CHEBI:65315"/>
        <dbReference type="ChEBI" id="CHEBI:74502"/>
        <dbReference type="EC" id="2.1.1.193"/>
    </reaction>
</comment>
<keyword evidence="16" id="KW-1185">Reference proteome</keyword>
<keyword evidence="7 12" id="KW-0489">Methyltransferase</keyword>
<evidence type="ECO:0000256" key="3">
    <source>
        <dbReference type="ARBA" id="ARBA00012328"/>
    </source>
</evidence>
<dbReference type="Gene3D" id="3.40.1280.10">
    <property type="match status" value="1"/>
</dbReference>
<feature type="domain" description="Ribosomal RNA small subunit methyltransferase E PUA-like" evidence="14">
    <location>
        <begin position="16"/>
        <end position="43"/>
    </location>
</feature>
<dbReference type="PANTHER" id="PTHR30027:SF3">
    <property type="entry name" value="16S RRNA (URACIL(1498)-N(3))-METHYLTRANSFERASE"/>
    <property type="match status" value="1"/>
</dbReference>
<dbReference type="AlphaFoldDB" id="A0A4S5EU06"/>
<dbReference type="GO" id="GO:0070475">
    <property type="term" value="P:rRNA base methylation"/>
    <property type="evidence" value="ECO:0007669"/>
    <property type="project" value="TreeGrafter"/>
</dbReference>
<evidence type="ECO:0000256" key="7">
    <source>
        <dbReference type="ARBA" id="ARBA00022603"/>
    </source>
</evidence>
<name>A0A4S5EU06_9ACTN</name>
<dbReference type="OrthoDB" id="9808126at2"/>
<accession>A0A4S5EU06</accession>
<proteinExistence type="inferred from homology"/>
<evidence type="ECO:0000313" key="16">
    <source>
        <dbReference type="Proteomes" id="UP000305282"/>
    </source>
</evidence>
<sequence>MFRLSPLPTADVFTLAGPEGRHAATVRRLRPGESVDVTDGYGAGLECAVVAVRRDEIDCAVRRRVDAAAPRPRLVVVQALAKGDRGERAVEMLTEVGVDEIVPWSAARSVVRWEGERGARARERWVRAAAEASKQSHRLHWPVVGALVGAAELTRRVASGALAVVLHEQAGDPLAGLARLDATALDATALDATALDATAAAQTGPAAEILLVVGPEGGIADAEVEALRQAGAAVARLGPTVLRTSTAGVVASSVVLADLGRWDARCDDG</sequence>
<protein>
    <recommendedName>
        <fullName evidence="4 12">Ribosomal RNA small subunit methyltransferase E</fullName>
        <ecNumber evidence="3 12">2.1.1.193</ecNumber>
    </recommendedName>
</protein>
<evidence type="ECO:0000256" key="5">
    <source>
        <dbReference type="ARBA" id="ARBA00022490"/>
    </source>
</evidence>
<dbReference type="NCBIfam" id="NF008693">
    <property type="entry name" value="PRK11713.2-3"/>
    <property type="match status" value="1"/>
</dbReference>
<dbReference type="InterPro" id="IPR029028">
    <property type="entry name" value="Alpha/beta_knot_MTases"/>
</dbReference>
<reference evidence="15 16" key="1">
    <citation type="submission" date="2019-04" db="EMBL/GenBank/DDBJ databases">
        <title>Draft genome sequences for three unisolated Alnus-infective Frankia Sp+ strains, AgTrS, AiOr and AvVan, the first sequenced Frankia strains able to sporulate in-planta.</title>
        <authorList>
            <person name="Bethencourt L."/>
            <person name="Vautrin F."/>
            <person name="Taib N."/>
            <person name="Dubost A."/>
            <person name="Castro-Garcia L."/>
            <person name="Imbaud O."/>
            <person name="Abrouk D."/>
            <person name="Fournier P."/>
            <person name="Briolay J."/>
            <person name="Nguyen A."/>
            <person name="Normand P."/>
            <person name="Fernandez M.P."/>
            <person name="Brochier-Armanet C."/>
            <person name="Herrera-Belaroussi A."/>
        </authorList>
    </citation>
    <scope>NUCLEOTIDE SEQUENCE [LARGE SCALE GENOMIC DNA]</scope>
    <source>
        <strain evidence="15 16">AvVan</strain>
    </source>
</reference>
<organism evidence="15 16">
    <name type="scientific">Candidatus Frankia alpina</name>
    <dbReference type="NCBI Taxonomy" id="2699483"/>
    <lineage>
        <taxon>Bacteria</taxon>
        <taxon>Bacillati</taxon>
        <taxon>Actinomycetota</taxon>
        <taxon>Actinomycetes</taxon>
        <taxon>Frankiales</taxon>
        <taxon>Frankiaceae</taxon>
        <taxon>Frankia</taxon>
    </lineage>
</organism>
<keyword evidence="5 12" id="KW-0963">Cytoplasm</keyword>
<keyword evidence="9 12" id="KW-0949">S-adenosyl-L-methionine</keyword>
<dbReference type="InterPro" id="IPR029026">
    <property type="entry name" value="tRNA_m1G_MTases_N"/>
</dbReference>
<dbReference type="InterPro" id="IPR046887">
    <property type="entry name" value="RsmE_PUA-like"/>
</dbReference>
<comment type="subcellular location">
    <subcellularLocation>
        <location evidence="1 12">Cytoplasm</location>
    </subcellularLocation>
</comment>
<evidence type="ECO:0000259" key="13">
    <source>
        <dbReference type="Pfam" id="PF04452"/>
    </source>
</evidence>
<dbReference type="Proteomes" id="UP000305282">
    <property type="component" value="Unassembled WGS sequence"/>
</dbReference>
<evidence type="ECO:0000256" key="1">
    <source>
        <dbReference type="ARBA" id="ARBA00004496"/>
    </source>
</evidence>
<dbReference type="Pfam" id="PF04452">
    <property type="entry name" value="Methyltrans_RNA"/>
    <property type="match status" value="1"/>
</dbReference>
<dbReference type="SUPFAM" id="SSF75217">
    <property type="entry name" value="alpha/beta knot"/>
    <property type="match status" value="1"/>
</dbReference>
<comment type="similarity">
    <text evidence="2 12">Belongs to the RNA methyltransferase RsmE family.</text>
</comment>
<evidence type="ECO:0000256" key="12">
    <source>
        <dbReference type="PIRNR" id="PIRNR015601"/>
    </source>
</evidence>
<keyword evidence="6 12" id="KW-0698">rRNA processing</keyword>
<feature type="domain" description="Ribosomal RNA small subunit methyltransferase E methyltransferase" evidence="13">
    <location>
        <begin position="72"/>
        <end position="255"/>
    </location>
</feature>
<evidence type="ECO:0000256" key="4">
    <source>
        <dbReference type="ARBA" id="ARBA00013673"/>
    </source>
</evidence>
<evidence type="ECO:0000256" key="9">
    <source>
        <dbReference type="ARBA" id="ARBA00022691"/>
    </source>
</evidence>